<keyword evidence="5 6" id="KW-0472">Membrane</keyword>
<proteinExistence type="inferred from homology"/>
<accession>A0A0M3DDX0</accession>
<evidence type="ECO:0000256" key="6">
    <source>
        <dbReference type="RuleBase" id="RU004379"/>
    </source>
</evidence>
<dbReference type="PATRIC" id="fig|1629550.3.peg.1819"/>
<sequence>MNKVIQNPIADVFKYLAISILFCFLGYGFGVAFVPESVAMIANIIVVVMVVALLILCLVSRKGIIPDRFSMNWVYLFTFIDGIILYPIIQMYVGSLGKEIVISVLFITALIFLVLSTIARREKSDKYLKLGNTLFVGLIILIPFTIIASFVGFGAFNITVTVFSIIIFSGYILYDVSLVKYAIESGNINDSKDLSIHVLNLYLDFINIFLDILNLFYDFKE</sequence>
<reference evidence="7 8" key="1">
    <citation type="submission" date="2015-04" db="EMBL/GenBank/DDBJ databases">
        <title>Microcin producing Clostridium sp. JC272T.</title>
        <authorList>
            <person name="Jyothsna T."/>
            <person name="Sasikala C."/>
            <person name="Ramana C."/>
        </authorList>
    </citation>
    <scope>NUCLEOTIDE SEQUENCE [LARGE SCALE GENOMIC DNA]</scope>
    <source>
        <strain evidence="7 8">JC272</strain>
    </source>
</reference>
<comment type="subcellular location">
    <subcellularLocation>
        <location evidence="1">Membrane</location>
        <topology evidence="1">Multi-pass membrane protein</topology>
    </subcellularLocation>
</comment>
<keyword evidence="8" id="KW-1185">Reference proteome</keyword>
<gene>
    <name evidence="7" type="ORF">VN21_11780</name>
</gene>
<feature type="transmembrane region" description="Helical" evidence="6">
    <location>
        <begin position="156"/>
        <end position="174"/>
    </location>
</feature>
<keyword evidence="4 6" id="KW-1133">Transmembrane helix</keyword>
<evidence type="ECO:0000313" key="7">
    <source>
        <dbReference type="EMBL" id="KKY00855.1"/>
    </source>
</evidence>
<evidence type="ECO:0008006" key="9">
    <source>
        <dbReference type="Google" id="ProtNLM"/>
    </source>
</evidence>
<evidence type="ECO:0000313" key="8">
    <source>
        <dbReference type="Proteomes" id="UP000034407"/>
    </source>
</evidence>
<dbReference type="Proteomes" id="UP000034407">
    <property type="component" value="Unassembled WGS sequence"/>
</dbReference>
<dbReference type="AlphaFoldDB" id="A0A0M3DDX0"/>
<dbReference type="Pfam" id="PF01027">
    <property type="entry name" value="Bax1-I"/>
    <property type="match status" value="1"/>
</dbReference>
<dbReference type="EMBL" id="LBBT01000238">
    <property type="protein sequence ID" value="KKY00855.1"/>
    <property type="molecule type" value="Genomic_DNA"/>
</dbReference>
<dbReference type="OrthoDB" id="9793828at2"/>
<feature type="transmembrane region" description="Helical" evidence="6">
    <location>
        <begin position="72"/>
        <end position="94"/>
    </location>
</feature>
<evidence type="ECO:0000256" key="1">
    <source>
        <dbReference type="ARBA" id="ARBA00004141"/>
    </source>
</evidence>
<dbReference type="RefSeq" id="WP_046823459.1">
    <property type="nucleotide sequence ID" value="NZ_LBBT01000238.1"/>
</dbReference>
<comment type="similarity">
    <text evidence="2 6">Belongs to the BI1 family.</text>
</comment>
<evidence type="ECO:0000256" key="3">
    <source>
        <dbReference type="ARBA" id="ARBA00022692"/>
    </source>
</evidence>
<keyword evidence="3 6" id="KW-0812">Transmembrane</keyword>
<feature type="transmembrane region" description="Helical" evidence="6">
    <location>
        <begin position="194"/>
        <end position="217"/>
    </location>
</feature>
<feature type="transmembrane region" description="Helical" evidence="6">
    <location>
        <begin position="130"/>
        <end position="150"/>
    </location>
</feature>
<feature type="transmembrane region" description="Helical" evidence="6">
    <location>
        <begin position="100"/>
        <end position="118"/>
    </location>
</feature>
<evidence type="ECO:0000256" key="2">
    <source>
        <dbReference type="ARBA" id="ARBA00010350"/>
    </source>
</evidence>
<evidence type="ECO:0000256" key="4">
    <source>
        <dbReference type="ARBA" id="ARBA00022989"/>
    </source>
</evidence>
<feature type="transmembrane region" description="Helical" evidence="6">
    <location>
        <begin position="12"/>
        <end position="34"/>
    </location>
</feature>
<name>A0A0M3DDX0_9FIRM</name>
<evidence type="ECO:0000256" key="5">
    <source>
        <dbReference type="ARBA" id="ARBA00023136"/>
    </source>
</evidence>
<dbReference type="InterPro" id="IPR006214">
    <property type="entry name" value="Bax_inhibitor_1-related"/>
</dbReference>
<dbReference type="PANTHER" id="PTHR23291:SF50">
    <property type="entry name" value="PROTEIN LIFEGUARD 4"/>
    <property type="match status" value="1"/>
</dbReference>
<feature type="transmembrane region" description="Helical" evidence="6">
    <location>
        <begin position="40"/>
        <end position="60"/>
    </location>
</feature>
<dbReference type="PANTHER" id="PTHR23291">
    <property type="entry name" value="BAX INHIBITOR-RELATED"/>
    <property type="match status" value="1"/>
</dbReference>
<organism evidence="7 8">
    <name type="scientific">Paraclostridium benzoelyticum</name>
    <dbReference type="NCBI Taxonomy" id="1629550"/>
    <lineage>
        <taxon>Bacteria</taxon>
        <taxon>Bacillati</taxon>
        <taxon>Bacillota</taxon>
        <taxon>Clostridia</taxon>
        <taxon>Peptostreptococcales</taxon>
        <taxon>Peptostreptococcaceae</taxon>
        <taxon>Paraclostridium</taxon>
    </lineage>
</organism>
<comment type="caution">
    <text evidence="7">The sequence shown here is derived from an EMBL/GenBank/DDBJ whole genome shotgun (WGS) entry which is preliminary data.</text>
</comment>
<protein>
    <recommendedName>
        <fullName evidence="9">Inhibitor of apoptosis-promoting Bax1</fullName>
    </recommendedName>
</protein>
<dbReference type="GO" id="GO:0005886">
    <property type="term" value="C:plasma membrane"/>
    <property type="evidence" value="ECO:0007669"/>
    <property type="project" value="TreeGrafter"/>
</dbReference>